<gene>
    <name evidence="2" type="primary">LOC105178969</name>
</gene>
<evidence type="ECO:0000313" key="1">
    <source>
        <dbReference type="Proteomes" id="UP000504604"/>
    </source>
</evidence>
<organism evidence="1 2">
    <name type="scientific">Sesamum indicum</name>
    <name type="common">Oriental sesame</name>
    <name type="synonym">Sesamum orientale</name>
    <dbReference type="NCBI Taxonomy" id="4182"/>
    <lineage>
        <taxon>Eukaryota</taxon>
        <taxon>Viridiplantae</taxon>
        <taxon>Streptophyta</taxon>
        <taxon>Embryophyta</taxon>
        <taxon>Tracheophyta</taxon>
        <taxon>Spermatophyta</taxon>
        <taxon>Magnoliopsida</taxon>
        <taxon>eudicotyledons</taxon>
        <taxon>Gunneridae</taxon>
        <taxon>Pentapetalae</taxon>
        <taxon>asterids</taxon>
        <taxon>lamiids</taxon>
        <taxon>Lamiales</taxon>
        <taxon>Pedaliaceae</taxon>
        <taxon>Sesamum</taxon>
    </lineage>
</organism>
<protein>
    <submittedName>
        <fullName evidence="2">Uncharacterized protein LOC105178969</fullName>
    </submittedName>
</protein>
<dbReference type="GO" id="GO:0048364">
    <property type="term" value="P:root development"/>
    <property type="evidence" value="ECO:0007669"/>
    <property type="project" value="InterPro"/>
</dbReference>
<dbReference type="PANTHER" id="PTHR33070:SF120">
    <property type="entry name" value="EXPRESSED PROTEIN"/>
    <property type="match status" value="1"/>
</dbReference>
<name>A0A6I9UKB8_SESIN</name>
<dbReference type="Gramene" id="SIN_1007396.t">
    <property type="protein sequence ID" value="SIN_1007396.t.cds1"/>
    <property type="gene ID" value="SIN_1007396"/>
</dbReference>
<dbReference type="GeneID" id="105178969"/>
<dbReference type="PANTHER" id="PTHR33070">
    <property type="entry name" value="OS06G0725500 PROTEIN"/>
    <property type="match status" value="1"/>
</dbReference>
<dbReference type="AlphaFoldDB" id="A0A6I9UKB8"/>
<keyword evidence="1" id="KW-1185">Reference proteome</keyword>
<reference evidence="2" key="1">
    <citation type="submission" date="2025-08" db="UniProtKB">
        <authorList>
            <consortium name="RefSeq"/>
        </authorList>
    </citation>
    <scope>IDENTIFICATION</scope>
</reference>
<dbReference type="RefSeq" id="XP_011100857.1">
    <property type="nucleotide sequence ID" value="XM_011102555.2"/>
</dbReference>
<dbReference type="Proteomes" id="UP000504604">
    <property type="component" value="Linkage group LG2"/>
</dbReference>
<sequence length="288" mass="31946">MAVSQIHFRSISLPSRLHPINSTGFEAELQKLKSCVSRAVPVTSEGIRSGLLGLAELYNSVQELTQSPATQQSLVLQHQQDGKSVEVALDGSVELLDSCSTIRELVQMMRENVQALQSAFRRKGLDSSIQNDINSYLCFRKKMNKCIAKNLKKLKNLEIKNGSNHSLDADQSFIWALREVTGLNAAVLKSVLMFLSWPTAKNGGWNLVSRLMLNKSMASVKEHSIVTEVGCVDLALNSNNSKVVDVQMVQRSLQNLDACVEGIEVGLERLFRQLLQSRVTLLNILTDH</sequence>
<accession>A0A6I9UKB8</accession>
<proteinExistence type="predicted"/>
<dbReference type="InParanoid" id="A0A6I9UKB8"/>
<dbReference type="GO" id="GO:0048367">
    <property type="term" value="P:shoot system development"/>
    <property type="evidence" value="ECO:0007669"/>
    <property type="project" value="InterPro"/>
</dbReference>
<evidence type="ECO:0000313" key="2">
    <source>
        <dbReference type="RefSeq" id="XP_011100857.1"/>
    </source>
</evidence>
<dbReference type="OrthoDB" id="1701699at2759"/>
<dbReference type="KEGG" id="sind:105178969"/>
<dbReference type="InterPro" id="IPR004320">
    <property type="entry name" value="BPS1_pln"/>
</dbReference>
<dbReference type="Pfam" id="PF03087">
    <property type="entry name" value="BPS1"/>
    <property type="match status" value="1"/>
</dbReference>